<evidence type="ECO:0000256" key="2">
    <source>
        <dbReference type="ARBA" id="ARBA00022485"/>
    </source>
</evidence>
<keyword evidence="8" id="KW-0670">Pyruvate</keyword>
<evidence type="ECO:0000313" key="8">
    <source>
        <dbReference type="EMBL" id="SKC36024.1"/>
    </source>
</evidence>
<dbReference type="GO" id="GO:0016625">
    <property type="term" value="F:oxidoreductase activity, acting on the aldehyde or oxo group of donors, iron-sulfur protein as acceptor"/>
    <property type="evidence" value="ECO:0007669"/>
    <property type="project" value="InterPro"/>
</dbReference>
<evidence type="ECO:0000256" key="6">
    <source>
        <dbReference type="ARBA" id="ARBA00023014"/>
    </source>
</evidence>
<evidence type="ECO:0000256" key="5">
    <source>
        <dbReference type="ARBA" id="ARBA00023004"/>
    </source>
</evidence>
<dbReference type="STRING" id="36842.SAMN02194393_00107"/>
<dbReference type="GO" id="GO:0051539">
    <property type="term" value="F:4 iron, 4 sulfur cluster binding"/>
    <property type="evidence" value="ECO:0007669"/>
    <property type="project" value="UniProtKB-KW"/>
</dbReference>
<dbReference type="PANTHER" id="PTHR43724:SF1">
    <property type="entry name" value="PYRUVATE SYNTHASE SUBUNIT PORD"/>
    <property type="match status" value="1"/>
</dbReference>
<dbReference type="GO" id="GO:0046872">
    <property type="term" value="F:metal ion binding"/>
    <property type="evidence" value="ECO:0007669"/>
    <property type="project" value="UniProtKB-KW"/>
</dbReference>
<evidence type="ECO:0000256" key="1">
    <source>
        <dbReference type="ARBA" id="ARBA00001966"/>
    </source>
</evidence>
<dbReference type="NCBIfam" id="TIGR02179">
    <property type="entry name" value="PorD_KorD"/>
    <property type="match status" value="1"/>
</dbReference>
<dbReference type="Gene3D" id="3.30.70.20">
    <property type="match status" value="2"/>
</dbReference>
<dbReference type="Pfam" id="PF14697">
    <property type="entry name" value="Fer4_21"/>
    <property type="match status" value="1"/>
</dbReference>
<evidence type="ECO:0000259" key="7">
    <source>
        <dbReference type="PROSITE" id="PS51379"/>
    </source>
</evidence>
<reference evidence="8 9" key="1">
    <citation type="submission" date="2017-02" db="EMBL/GenBank/DDBJ databases">
        <authorList>
            <person name="Peterson S.W."/>
        </authorList>
    </citation>
    <scope>NUCLEOTIDE SEQUENCE [LARGE SCALE GENOMIC DNA]</scope>
    <source>
        <strain evidence="8 9">M1</strain>
    </source>
</reference>
<comment type="cofactor">
    <cofactor evidence="1">
        <name>[4Fe-4S] cluster</name>
        <dbReference type="ChEBI" id="CHEBI:49883"/>
    </cofactor>
</comment>
<sequence>MKFKSKYIAPIGADGIHVLNTGDWRTQRPVIDHEKCIKCGICFLYCPVNSINKIEGEFVISYDYCKGCGICAHECPKKAINMAVEEGK</sequence>
<name>A0A1T5I9Z2_9FIRM</name>
<dbReference type="InterPro" id="IPR017896">
    <property type="entry name" value="4Fe4S_Fe-S-bd"/>
</dbReference>
<protein>
    <submittedName>
        <fullName evidence="8">Pyruvate ferredoxin oxidoreductase, delta subunit</fullName>
    </submittedName>
</protein>
<dbReference type="SUPFAM" id="SSF54862">
    <property type="entry name" value="4Fe-4S ferredoxins"/>
    <property type="match status" value="1"/>
</dbReference>
<dbReference type="PANTHER" id="PTHR43724">
    <property type="entry name" value="PYRUVATE SYNTHASE SUBUNIT PORD"/>
    <property type="match status" value="1"/>
</dbReference>
<dbReference type="InterPro" id="IPR017900">
    <property type="entry name" value="4Fe4S_Fe_S_CS"/>
</dbReference>
<dbReference type="RefSeq" id="WP_079488541.1">
    <property type="nucleotide sequence ID" value="NZ_FUZT01000001.1"/>
</dbReference>
<dbReference type="AlphaFoldDB" id="A0A1T5I9Z2"/>
<dbReference type="EMBL" id="FUZT01000001">
    <property type="protein sequence ID" value="SKC36024.1"/>
    <property type="molecule type" value="Genomic_DNA"/>
</dbReference>
<evidence type="ECO:0000256" key="3">
    <source>
        <dbReference type="ARBA" id="ARBA00022723"/>
    </source>
</evidence>
<accession>A0A1T5I9Z2</accession>
<feature type="domain" description="4Fe-4S ferredoxin-type" evidence="7">
    <location>
        <begin position="27"/>
        <end position="56"/>
    </location>
</feature>
<dbReference type="PROSITE" id="PS51379">
    <property type="entry name" value="4FE4S_FER_2"/>
    <property type="match status" value="2"/>
</dbReference>
<keyword evidence="6" id="KW-0411">Iron-sulfur</keyword>
<keyword evidence="3" id="KW-0479">Metal-binding</keyword>
<keyword evidence="4" id="KW-0677">Repeat</keyword>
<keyword evidence="9" id="KW-1185">Reference proteome</keyword>
<dbReference type="OrthoDB" id="9794954at2"/>
<dbReference type="InterPro" id="IPR011898">
    <property type="entry name" value="PorD_KorD"/>
</dbReference>
<feature type="domain" description="4Fe-4S ferredoxin-type" evidence="7">
    <location>
        <begin position="57"/>
        <end position="85"/>
    </location>
</feature>
<gene>
    <name evidence="8" type="ORF">SAMN02194393_00107</name>
</gene>
<dbReference type="PROSITE" id="PS00198">
    <property type="entry name" value="4FE4S_FER_1"/>
    <property type="match status" value="1"/>
</dbReference>
<keyword evidence="5" id="KW-0408">Iron</keyword>
<evidence type="ECO:0000256" key="4">
    <source>
        <dbReference type="ARBA" id="ARBA00022737"/>
    </source>
</evidence>
<proteinExistence type="predicted"/>
<evidence type="ECO:0000313" key="9">
    <source>
        <dbReference type="Proteomes" id="UP000190285"/>
    </source>
</evidence>
<dbReference type="Proteomes" id="UP000190285">
    <property type="component" value="Unassembled WGS sequence"/>
</dbReference>
<organism evidence="8 9">
    <name type="scientific">Maledivibacter halophilus</name>
    <dbReference type="NCBI Taxonomy" id="36842"/>
    <lineage>
        <taxon>Bacteria</taxon>
        <taxon>Bacillati</taxon>
        <taxon>Bacillota</taxon>
        <taxon>Clostridia</taxon>
        <taxon>Peptostreptococcales</taxon>
        <taxon>Caminicellaceae</taxon>
        <taxon>Maledivibacter</taxon>
    </lineage>
</organism>
<keyword evidence="2" id="KW-0004">4Fe-4S</keyword>